<keyword evidence="8" id="KW-0966">Cell projection</keyword>
<evidence type="ECO:0000256" key="6">
    <source>
        <dbReference type="ARBA" id="ARBA00023069"/>
    </source>
</evidence>
<sequence length="634" mass="70770">MAQAEMVVRTILRNVLDICEAKNVSIVQSLERSTAQALIGNLLVTICLQRCVFWLRSYMACPSSFNIEFSLSPSLSPSLSWQIKAVILDPNSGFSPDQTLAPQHITALTEQVADMLLTNNVGVQAVVLQVIFGANFKTIEQVSRAVAQEANELVADIERDVLNARIGTRDDLEALYRNIVSYVLLRSQLGSPTDLTVVKETTAALESVLPPEDLGTFVKMTRTDKKTQLLDLTIICMGIRLFSRYLNKGGRNIPDVPAELQRQFGKFATEARAIYQQCGNLATRMADYLHNKAAADNEGTAESAKMYTILARQVMGHLEACSLLEDIQSLCQIMDELPAALQETFEDVPFVHEIDARLQWTFNRAIVTALSHAGLPAPDDIKAAAPERQQEHVRLSELRQAKDHVELLMESSTHDFDHLPLQLAGYCPVTLVEKGALIPGQRYLGLIRRGNLLYNFASREALIAFVRDPEAVLTGVMNAARTTLALLEVLRLHHRLTSMTSVQQAQAGMQASLAVKKDSSCQTELHPIESHIDKNYEWNEWELRRKALKLADLRRKQTHSTQTHLSHFRRENSTQVYLPKTKSIQTRKDGYTNTSKPVTYVRGLRGPRGPRAEPPEVVDLTLRVGGFAMEPISK</sequence>
<reference evidence="10 11" key="1">
    <citation type="journal article" date="2008" name="Nature">
        <title>The genome of the choanoflagellate Monosiga brevicollis and the origin of metazoans.</title>
        <authorList>
            <consortium name="JGI Sequencing"/>
            <person name="King N."/>
            <person name="Westbrook M.J."/>
            <person name="Young S.L."/>
            <person name="Kuo A."/>
            <person name="Abedin M."/>
            <person name="Chapman J."/>
            <person name="Fairclough S."/>
            <person name="Hellsten U."/>
            <person name="Isogai Y."/>
            <person name="Letunic I."/>
            <person name="Marr M."/>
            <person name="Pincus D."/>
            <person name="Putnam N."/>
            <person name="Rokas A."/>
            <person name="Wright K.J."/>
            <person name="Zuzow R."/>
            <person name="Dirks W."/>
            <person name="Good M."/>
            <person name="Goodstein D."/>
            <person name="Lemons D."/>
            <person name="Li W."/>
            <person name="Lyons J.B."/>
            <person name="Morris A."/>
            <person name="Nichols S."/>
            <person name="Richter D.J."/>
            <person name="Salamov A."/>
            <person name="Bork P."/>
            <person name="Lim W.A."/>
            <person name="Manning G."/>
            <person name="Miller W.T."/>
            <person name="McGinnis W."/>
            <person name="Shapiro H."/>
            <person name="Tjian R."/>
            <person name="Grigoriev I.V."/>
            <person name="Rokhsar D."/>
        </authorList>
    </citation>
    <scope>NUCLEOTIDE SEQUENCE [LARGE SCALE GENOMIC DNA]</scope>
    <source>
        <strain evidence="11">MX1 / ATCC 50154</strain>
    </source>
</reference>
<dbReference type="GO" id="GO:0005930">
    <property type="term" value="C:axoneme"/>
    <property type="evidence" value="ECO:0000318"/>
    <property type="project" value="GO_Central"/>
</dbReference>
<dbReference type="GeneID" id="5895378"/>
<evidence type="ECO:0000256" key="9">
    <source>
        <dbReference type="SAM" id="MobiDB-lite"/>
    </source>
</evidence>
<evidence type="ECO:0000313" key="11">
    <source>
        <dbReference type="Proteomes" id="UP000001357"/>
    </source>
</evidence>
<dbReference type="GO" id="GO:0030030">
    <property type="term" value="P:cell projection organization"/>
    <property type="evidence" value="ECO:0007669"/>
    <property type="project" value="UniProtKB-KW"/>
</dbReference>
<dbReference type="InterPro" id="IPR021897">
    <property type="entry name" value="FAP206"/>
</dbReference>
<dbReference type="PANTHER" id="PTHR21442:SF0">
    <property type="entry name" value="CILIA- AND FLAGELLA-ASSOCIATED PROTEIN 206"/>
    <property type="match status" value="1"/>
</dbReference>
<dbReference type="EMBL" id="CH991577">
    <property type="protein sequence ID" value="EDQ85063.1"/>
    <property type="molecule type" value="Genomic_DNA"/>
</dbReference>
<evidence type="ECO:0000256" key="1">
    <source>
        <dbReference type="ARBA" id="ARBA00004430"/>
    </source>
</evidence>
<dbReference type="Pfam" id="PF12018">
    <property type="entry name" value="FAP206"/>
    <property type="match status" value="1"/>
</dbReference>
<organism evidence="10 11">
    <name type="scientific">Monosiga brevicollis</name>
    <name type="common">Choanoflagellate</name>
    <dbReference type="NCBI Taxonomy" id="81824"/>
    <lineage>
        <taxon>Eukaryota</taxon>
        <taxon>Choanoflagellata</taxon>
        <taxon>Craspedida</taxon>
        <taxon>Salpingoecidae</taxon>
        <taxon>Monosiga</taxon>
    </lineage>
</organism>
<keyword evidence="11" id="KW-1185">Reference proteome</keyword>
<keyword evidence="4" id="KW-0963">Cytoplasm</keyword>
<dbReference type="OMA" id="QGEHERI"/>
<dbReference type="PANTHER" id="PTHR21442">
    <property type="entry name" value="CILIA- AND FLAGELLA-ASSOCIATED PROTEIN 206"/>
    <property type="match status" value="1"/>
</dbReference>
<evidence type="ECO:0000256" key="3">
    <source>
        <dbReference type="ARBA" id="ARBA00021602"/>
    </source>
</evidence>
<evidence type="ECO:0000256" key="2">
    <source>
        <dbReference type="ARBA" id="ARBA00010500"/>
    </source>
</evidence>
<keyword evidence="6" id="KW-0969">Cilium</keyword>
<comment type="subcellular location">
    <subcellularLocation>
        <location evidence="1">Cytoplasm</location>
        <location evidence="1">Cytoskeleton</location>
        <location evidence="1">Cilium axoneme</location>
    </subcellularLocation>
</comment>
<evidence type="ECO:0000256" key="8">
    <source>
        <dbReference type="ARBA" id="ARBA00023273"/>
    </source>
</evidence>
<dbReference type="Proteomes" id="UP000001357">
    <property type="component" value="Unassembled WGS sequence"/>
</dbReference>
<feature type="region of interest" description="Disordered" evidence="9">
    <location>
        <begin position="587"/>
        <end position="615"/>
    </location>
</feature>
<keyword evidence="5" id="KW-0970">Cilium biogenesis/degradation</keyword>
<evidence type="ECO:0000256" key="7">
    <source>
        <dbReference type="ARBA" id="ARBA00023212"/>
    </source>
</evidence>
<dbReference type="KEGG" id="mbr:MONBRDRAFT_29575"/>
<dbReference type="RefSeq" id="XP_001750067.1">
    <property type="nucleotide sequence ID" value="XM_001750015.1"/>
</dbReference>
<dbReference type="eggNOG" id="ENOG502QTGJ">
    <property type="taxonomic scope" value="Eukaryota"/>
</dbReference>
<dbReference type="GO" id="GO:0003356">
    <property type="term" value="P:regulation of cilium beat frequency"/>
    <property type="evidence" value="ECO:0000318"/>
    <property type="project" value="GO_Central"/>
</dbReference>
<gene>
    <name evidence="10" type="ORF">MONBRDRAFT_29575</name>
</gene>
<dbReference type="InParanoid" id="A9VBH7"/>
<evidence type="ECO:0000256" key="4">
    <source>
        <dbReference type="ARBA" id="ARBA00022490"/>
    </source>
</evidence>
<evidence type="ECO:0000313" key="10">
    <source>
        <dbReference type="EMBL" id="EDQ85063.1"/>
    </source>
</evidence>
<protein>
    <recommendedName>
        <fullName evidence="3">Cilia- and flagella-associated protein 206</fullName>
    </recommendedName>
</protein>
<comment type="similarity">
    <text evidence="2">Belongs to the CFAP206 family.</text>
</comment>
<dbReference type="FunCoup" id="A9VBH7">
    <property type="interactions" value="52"/>
</dbReference>
<dbReference type="AlphaFoldDB" id="A9VBH7"/>
<dbReference type="STRING" id="81824.A9VBH7"/>
<proteinExistence type="inferred from homology"/>
<name>A9VBH7_MONBE</name>
<accession>A9VBH7</accession>
<keyword evidence="7" id="KW-0206">Cytoskeleton</keyword>
<dbReference type="GO" id="GO:0036064">
    <property type="term" value="C:ciliary basal body"/>
    <property type="evidence" value="ECO:0000318"/>
    <property type="project" value="GO_Central"/>
</dbReference>
<evidence type="ECO:0000256" key="5">
    <source>
        <dbReference type="ARBA" id="ARBA00022794"/>
    </source>
</evidence>